<dbReference type="InterPro" id="IPR046249">
    <property type="entry name" value="DUF6282"/>
</dbReference>
<dbReference type="SUPFAM" id="SSF51556">
    <property type="entry name" value="Metallo-dependent hydrolases"/>
    <property type="match status" value="1"/>
</dbReference>
<dbReference type="EMBL" id="JACSPP010000034">
    <property type="protein sequence ID" value="MBD8040959.1"/>
    <property type="molecule type" value="Genomic_DNA"/>
</dbReference>
<name>A0ABR8YA85_9BACT</name>
<dbReference type="Pfam" id="PF19799">
    <property type="entry name" value="DUF6282"/>
    <property type="match status" value="1"/>
</dbReference>
<protein>
    <recommendedName>
        <fullName evidence="3">Tat pathway signal sequence domain protein</fullName>
    </recommendedName>
</protein>
<dbReference type="InterPro" id="IPR006311">
    <property type="entry name" value="TAT_signal"/>
</dbReference>
<proteinExistence type="predicted"/>
<keyword evidence="2" id="KW-1185">Reference proteome</keyword>
<evidence type="ECO:0000313" key="1">
    <source>
        <dbReference type="EMBL" id="MBD8040959.1"/>
    </source>
</evidence>
<dbReference type="Gene3D" id="3.20.20.140">
    <property type="entry name" value="Metal-dependent hydrolases"/>
    <property type="match status" value="1"/>
</dbReference>
<accession>A0ABR8YA85</accession>
<dbReference type="Proteomes" id="UP000620874">
    <property type="component" value="Unassembled WGS sequence"/>
</dbReference>
<reference evidence="1 2" key="1">
    <citation type="submission" date="2020-08" db="EMBL/GenBank/DDBJ databases">
        <title>A Genomic Blueprint of the Chicken Gut Microbiome.</title>
        <authorList>
            <person name="Gilroy R."/>
            <person name="Ravi A."/>
            <person name="Getino M."/>
            <person name="Pursley I."/>
            <person name="Horton D.L."/>
            <person name="Alikhan N.-F."/>
            <person name="Baker D."/>
            <person name="Gharbi K."/>
            <person name="Hall N."/>
            <person name="Watson M."/>
            <person name="Adriaenssens E.M."/>
            <person name="Foster-Nyarko E."/>
            <person name="Jarju S."/>
            <person name="Secka A."/>
            <person name="Antonio M."/>
            <person name="Oren A."/>
            <person name="Chaudhuri R."/>
            <person name="La Ragione R.M."/>
            <person name="Hildebrand F."/>
            <person name="Pallen M.J."/>
        </authorList>
    </citation>
    <scope>NUCLEOTIDE SEQUENCE [LARGE SCALE GENOMIC DNA]</scope>
    <source>
        <strain evidence="1 2">Sa1CVN1</strain>
    </source>
</reference>
<evidence type="ECO:0000313" key="2">
    <source>
        <dbReference type="Proteomes" id="UP000620874"/>
    </source>
</evidence>
<dbReference type="PROSITE" id="PS51318">
    <property type="entry name" value="TAT"/>
    <property type="match status" value="1"/>
</dbReference>
<sequence>MSFKLDTGYFCKKRKAMNDNGKINRRDFIKSSVLTGGVLFAQAAIPARAMDFLSEKNKNENAMFTDDGLVKGVCDIHLHCRPDSRERSVDEYGFMQDAMRAGYRAVMFKSNDFSCHDRAYIIRQALPEAECFGSFCMNRVHGDKVNPFAAQKAVETSGGLCRCIWMPTLDAAYHYQCEGKKEKGIPVLDDNGQVLPEVVRVMEICAEAGIIFATGHASPKESITLARKAKEIGVDKFVVTHANSHFWKMTADQIKQCIDLGAYIEYCYLPCLWGEGTKMPQYSRQSIGEFAGFVRIAPSRSFISTDLGQAVMPHPIEGMRDCILKLLAEGIPQSDIDLLVRHNPAWLIGLTQH</sequence>
<evidence type="ECO:0008006" key="3">
    <source>
        <dbReference type="Google" id="ProtNLM"/>
    </source>
</evidence>
<organism evidence="1 2">
    <name type="scientific">Phocaeicola intestinalis</name>
    <dbReference type="NCBI Taxonomy" id="2762212"/>
    <lineage>
        <taxon>Bacteria</taxon>
        <taxon>Pseudomonadati</taxon>
        <taxon>Bacteroidota</taxon>
        <taxon>Bacteroidia</taxon>
        <taxon>Bacteroidales</taxon>
        <taxon>Bacteroidaceae</taxon>
        <taxon>Phocaeicola</taxon>
    </lineage>
</organism>
<dbReference type="InterPro" id="IPR032466">
    <property type="entry name" value="Metal_Hydrolase"/>
</dbReference>
<comment type="caution">
    <text evidence="1">The sequence shown here is derived from an EMBL/GenBank/DDBJ whole genome shotgun (WGS) entry which is preliminary data.</text>
</comment>
<gene>
    <name evidence="1" type="ORF">H9625_11045</name>
</gene>